<dbReference type="AlphaFoldDB" id="A0A2Z4UD42"/>
<feature type="transmembrane region" description="Helical" evidence="1">
    <location>
        <begin position="40"/>
        <end position="61"/>
    </location>
</feature>
<gene>
    <name evidence="2" type="ORF">DQQ01_13230</name>
</gene>
<reference evidence="3" key="1">
    <citation type="submission" date="2018-06" db="EMBL/GenBank/DDBJ databases">
        <title>Description of Blautia argi sp. nov., a new anaerobic isolated from dog feces.</title>
        <authorList>
            <person name="Chang Y.-H."/>
            <person name="Paek J."/>
            <person name="Shin Y."/>
        </authorList>
    </citation>
    <scope>NUCLEOTIDE SEQUENCE [LARGE SCALE GENOMIC DNA]</scope>
    <source>
        <strain evidence="3">KCTC 15426</strain>
    </source>
</reference>
<dbReference type="RefSeq" id="WP_111920403.1">
    <property type="nucleotide sequence ID" value="NZ_CAUWHR010000017.1"/>
</dbReference>
<proteinExistence type="predicted"/>
<keyword evidence="1" id="KW-0812">Transmembrane</keyword>
<dbReference type="EMBL" id="CP030280">
    <property type="protein sequence ID" value="AWY98942.1"/>
    <property type="molecule type" value="Genomic_DNA"/>
</dbReference>
<keyword evidence="3" id="KW-1185">Reference proteome</keyword>
<dbReference type="Proteomes" id="UP000250003">
    <property type="component" value="Chromosome"/>
</dbReference>
<evidence type="ECO:0000313" key="2">
    <source>
        <dbReference type="EMBL" id="AWY98942.1"/>
    </source>
</evidence>
<organism evidence="2 3">
    <name type="scientific">Blautia argi</name>
    <dbReference type="NCBI Taxonomy" id="1912897"/>
    <lineage>
        <taxon>Bacteria</taxon>
        <taxon>Bacillati</taxon>
        <taxon>Bacillota</taxon>
        <taxon>Clostridia</taxon>
        <taxon>Lachnospirales</taxon>
        <taxon>Lachnospiraceae</taxon>
        <taxon>Blautia</taxon>
    </lineage>
</organism>
<name>A0A2Z4UD42_9FIRM</name>
<feature type="transmembrane region" description="Helical" evidence="1">
    <location>
        <begin position="73"/>
        <end position="100"/>
    </location>
</feature>
<dbReference type="OrthoDB" id="1778612at2"/>
<sequence length="143" mass="16891">MLNNQKIKKMHKLAVYESGEGKKHLAISNYYRSDYIGLALIKNFFLTTIAYGLLLMIYFGYRSEYFMENIHKMNLVFMAAEVIGLYIILLVAYSILTYVYCSVKYSKAQKGIQEYYRGLTQMKKAYDREERRNGRITGRRTKE</sequence>
<keyword evidence="1" id="KW-0472">Membrane</keyword>
<evidence type="ECO:0000256" key="1">
    <source>
        <dbReference type="SAM" id="Phobius"/>
    </source>
</evidence>
<keyword evidence="1" id="KW-1133">Transmembrane helix</keyword>
<dbReference type="KEGG" id="blau:DQQ01_13230"/>
<evidence type="ECO:0000313" key="3">
    <source>
        <dbReference type="Proteomes" id="UP000250003"/>
    </source>
</evidence>
<protein>
    <submittedName>
        <fullName evidence="2">Uncharacterized protein</fullName>
    </submittedName>
</protein>
<accession>A0A2Z4UD42</accession>